<name>A0A174NXI4_PARDI</name>
<evidence type="ECO:0000313" key="2">
    <source>
        <dbReference type="Proteomes" id="UP000095332"/>
    </source>
</evidence>
<evidence type="ECO:0000313" key="1">
    <source>
        <dbReference type="EMBL" id="CUP50705.1"/>
    </source>
</evidence>
<dbReference type="RefSeq" id="WP_057327574.1">
    <property type="nucleotide sequence ID" value="NZ_CZBM01000001.1"/>
</dbReference>
<proteinExistence type="predicted"/>
<organism evidence="1 2">
    <name type="scientific">Parabacteroides distasonis</name>
    <dbReference type="NCBI Taxonomy" id="823"/>
    <lineage>
        <taxon>Bacteria</taxon>
        <taxon>Pseudomonadati</taxon>
        <taxon>Bacteroidota</taxon>
        <taxon>Bacteroidia</taxon>
        <taxon>Bacteroidales</taxon>
        <taxon>Tannerellaceae</taxon>
        <taxon>Parabacteroides</taxon>
    </lineage>
</organism>
<reference evidence="1 2" key="1">
    <citation type="submission" date="2015-09" db="EMBL/GenBank/DDBJ databases">
        <authorList>
            <consortium name="Pathogen Informatics"/>
        </authorList>
    </citation>
    <scope>NUCLEOTIDE SEQUENCE [LARGE SCALE GENOMIC DNA]</scope>
    <source>
        <strain evidence="1 2">2789STDY5834948</strain>
    </source>
</reference>
<sequence>MRRHVQEPGIRKWSGTDLIELENEPLKAIDGFFCEYGDMVIKGCEVDRQAGRVSEGLVGLSGKDPDGNEVYRVCPFRGASGIPSFPVYLVLRYSESDRTYADGVTRPIAYDYEAELLYERPTDRPFLLLGDDGKNRFVDKIQDEGHRMVSDSDRKKWDDGLSGAGHSHAQATTTKPGFMSAVDKMKVDKIDGDYSLIPAITIPLAVNGLTGEEDYDGVMTAFGGKEKFDGIVNGVMSGAFLVFSKGVFVSADAGMFSGNTRYLYMGYQNTVSYSEDIVLTSLKINVSHENRSVTLKINKDVRLKKKLEADHCLVDPLYVSDDASLVRYLERMGGFKGLYYAVRDNEPFSFYSQNNPYEQIFPIRAEAGGNGSYKSVDIYTMDCEKNSIVRTTIRDENGSFENLSRTITETLITTTYVLPSGLIDLTEGSTSGEIERAVGGESGLRNITQAIKDGNLLLLRGNIGDSYRSVNLSGGIMEGDNGDTQVVLSGQSYGLWGGLYSSSCMINYSKDDNTFSCLFLILNG</sequence>
<gene>
    <name evidence="1" type="ORF">ERS852560_00142</name>
</gene>
<accession>A0A174NXI4</accession>
<dbReference type="Proteomes" id="UP000095332">
    <property type="component" value="Unassembled WGS sequence"/>
</dbReference>
<dbReference type="EMBL" id="CZBM01000001">
    <property type="protein sequence ID" value="CUP50705.1"/>
    <property type="molecule type" value="Genomic_DNA"/>
</dbReference>
<protein>
    <submittedName>
        <fullName evidence="1">Uncharacterized protein</fullName>
    </submittedName>
</protein>
<dbReference type="AlphaFoldDB" id="A0A174NXI4"/>